<name>A0ABS3QWE3_9ACTN</name>
<evidence type="ECO:0000313" key="2">
    <source>
        <dbReference type="Proteomes" id="UP000666915"/>
    </source>
</evidence>
<sequence length="83" mass="9645">MTTQTGIFDDRFVAFRVRYELERQKRKQTWLAAELGQPRDWLNRRLSGPQPVPFTVTEIARIAEILGVDVTVFFPPAPRERAS</sequence>
<dbReference type="Gene3D" id="1.10.260.40">
    <property type="entry name" value="lambda repressor-like DNA-binding domains"/>
    <property type="match status" value="1"/>
</dbReference>
<protein>
    <recommendedName>
        <fullName evidence="3">HTH cro/C1-type domain-containing protein</fullName>
    </recommendedName>
</protein>
<dbReference type="EMBL" id="JAGEOK010000007">
    <property type="protein sequence ID" value="MBO2438289.1"/>
    <property type="molecule type" value="Genomic_DNA"/>
</dbReference>
<comment type="caution">
    <text evidence="1">The sequence shown here is derived from an EMBL/GenBank/DDBJ whole genome shotgun (WGS) entry which is preliminary data.</text>
</comment>
<organism evidence="1 2">
    <name type="scientific">Actinomadura nitritigenes</name>
    <dbReference type="NCBI Taxonomy" id="134602"/>
    <lineage>
        <taxon>Bacteria</taxon>
        <taxon>Bacillati</taxon>
        <taxon>Actinomycetota</taxon>
        <taxon>Actinomycetes</taxon>
        <taxon>Streptosporangiales</taxon>
        <taxon>Thermomonosporaceae</taxon>
        <taxon>Actinomadura</taxon>
    </lineage>
</organism>
<keyword evidence="2" id="KW-1185">Reference proteome</keyword>
<accession>A0ABS3QWE3</accession>
<evidence type="ECO:0008006" key="3">
    <source>
        <dbReference type="Google" id="ProtNLM"/>
    </source>
</evidence>
<reference evidence="1 2" key="1">
    <citation type="submission" date="2021-03" db="EMBL/GenBank/DDBJ databases">
        <authorList>
            <person name="Kanchanasin P."/>
            <person name="Saeng-In P."/>
            <person name="Phongsopitanun W."/>
            <person name="Yuki M."/>
            <person name="Kudo T."/>
            <person name="Ohkuma M."/>
            <person name="Tanasupawat S."/>
        </authorList>
    </citation>
    <scope>NUCLEOTIDE SEQUENCE [LARGE SCALE GENOMIC DNA]</scope>
    <source>
        <strain evidence="1 2">L46</strain>
    </source>
</reference>
<dbReference type="SUPFAM" id="SSF47413">
    <property type="entry name" value="lambda repressor-like DNA-binding domains"/>
    <property type="match status" value="1"/>
</dbReference>
<proteinExistence type="predicted"/>
<dbReference type="Proteomes" id="UP000666915">
    <property type="component" value="Unassembled WGS sequence"/>
</dbReference>
<dbReference type="RefSeq" id="WP_208266622.1">
    <property type="nucleotide sequence ID" value="NZ_BAAAGM010000153.1"/>
</dbReference>
<gene>
    <name evidence="1" type="ORF">J4557_12255</name>
</gene>
<dbReference type="InterPro" id="IPR010982">
    <property type="entry name" value="Lambda_DNA-bd_dom_sf"/>
</dbReference>
<evidence type="ECO:0000313" key="1">
    <source>
        <dbReference type="EMBL" id="MBO2438289.1"/>
    </source>
</evidence>